<dbReference type="InterPro" id="IPR006578">
    <property type="entry name" value="MADF-dom"/>
</dbReference>
<evidence type="ECO:0000259" key="2">
    <source>
        <dbReference type="PROSITE" id="PS51029"/>
    </source>
</evidence>
<evidence type="ECO:0000256" key="1">
    <source>
        <dbReference type="PROSITE-ProRule" id="PRU00371"/>
    </source>
</evidence>
<dbReference type="InterPro" id="IPR039353">
    <property type="entry name" value="TF_Adf1"/>
</dbReference>
<dbReference type="GO" id="GO:0005667">
    <property type="term" value="C:transcription regulator complex"/>
    <property type="evidence" value="ECO:0007669"/>
    <property type="project" value="TreeGrafter"/>
</dbReference>
<dbReference type="InterPro" id="IPR004210">
    <property type="entry name" value="BESS_motif"/>
</dbReference>
<evidence type="ECO:0000313" key="5">
    <source>
        <dbReference type="Proteomes" id="UP000594454"/>
    </source>
</evidence>
<feature type="domain" description="BESS" evidence="3">
    <location>
        <begin position="165"/>
        <end position="204"/>
    </location>
</feature>
<dbReference type="PANTHER" id="PTHR12243">
    <property type="entry name" value="MADF DOMAIN TRANSCRIPTION FACTOR"/>
    <property type="match status" value="1"/>
</dbReference>
<gene>
    <name evidence="4" type="ORF">HERILL_LOCUS12773</name>
</gene>
<dbReference type="OMA" id="TIACKAK"/>
<reference evidence="4 5" key="1">
    <citation type="submission" date="2020-11" db="EMBL/GenBank/DDBJ databases">
        <authorList>
            <person name="Wallbank WR R."/>
            <person name="Pardo Diaz C."/>
            <person name="Kozak K."/>
            <person name="Martin S."/>
            <person name="Jiggins C."/>
            <person name="Moest M."/>
            <person name="Warren A I."/>
            <person name="Generalovic N T."/>
            <person name="Byers J.R.P. K."/>
            <person name="Montejo-Kovacevich G."/>
            <person name="Yen C E."/>
        </authorList>
    </citation>
    <scope>NUCLEOTIDE SEQUENCE [LARGE SCALE GENOMIC DNA]</scope>
</reference>
<dbReference type="GO" id="GO:0005634">
    <property type="term" value="C:nucleus"/>
    <property type="evidence" value="ECO:0007669"/>
    <property type="project" value="UniProtKB-SubCell"/>
</dbReference>
<organism evidence="4 5">
    <name type="scientific">Hermetia illucens</name>
    <name type="common">Black soldier fly</name>
    <dbReference type="NCBI Taxonomy" id="343691"/>
    <lineage>
        <taxon>Eukaryota</taxon>
        <taxon>Metazoa</taxon>
        <taxon>Ecdysozoa</taxon>
        <taxon>Arthropoda</taxon>
        <taxon>Hexapoda</taxon>
        <taxon>Insecta</taxon>
        <taxon>Pterygota</taxon>
        <taxon>Neoptera</taxon>
        <taxon>Endopterygota</taxon>
        <taxon>Diptera</taxon>
        <taxon>Brachycera</taxon>
        <taxon>Stratiomyomorpha</taxon>
        <taxon>Stratiomyidae</taxon>
        <taxon>Hermetiinae</taxon>
        <taxon>Hermetia</taxon>
    </lineage>
</organism>
<evidence type="ECO:0008006" key="6">
    <source>
        <dbReference type="Google" id="ProtNLM"/>
    </source>
</evidence>
<evidence type="ECO:0000313" key="4">
    <source>
        <dbReference type="EMBL" id="CAD7090279.1"/>
    </source>
</evidence>
<dbReference type="GO" id="GO:0003677">
    <property type="term" value="F:DNA binding"/>
    <property type="evidence" value="ECO:0007669"/>
    <property type="project" value="InterPro"/>
</dbReference>
<evidence type="ECO:0000259" key="3">
    <source>
        <dbReference type="PROSITE" id="PS51031"/>
    </source>
</evidence>
<dbReference type="PANTHER" id="PTHR12243:SF60">
    <property type="entry name" value="SI:CH211-15D5.12-RELATED"/>
    <property type="match status" value="1"/>
</dbReference>
<name>A0A7R8YYB0_HERIL</name>
<feature type="domain" description="MADF" evidence="2">
    <location>
        <begin position="5"/>
        <end position="93"/>
    </location>
</feature>
<dbReference type="InParanoid" id="A0A7R8YYB0"/>
<dbReference type="PROSITE" id="PS51029">
    <property type="entry name" value="MADF"/>
    <property type="match status" value="1"/>
</dbReference>
<proteinExistence type="predicted"/>
<sequence>MDDRKLINLVSQHPEIYDIYGEGFSNKNLKEQAWNRIAKGMEMTTIACKAKWNILRNSYIRYLRQKVKWKNKTRNKKKWHLADEMTFMRDYVKLHTKAEMDNMMPPDGTTNEDFLNEHRYADLNISPALQPSQSSDVERRVSDLTTDHIIDLLKTRAPSKEVSPSNPHINFFNSLIPDIERLSSRRQRKFKEQVMTLLNNFLDEEENEAVATPFSKYGT</sequence>
<dbReference type="AlphaFoldDB" id="A0A7R8YYB0"/>
<dbReference type="SMART" id="SM00595">
    <property type="entry name" value="MADF"/>
    <property type="match status" value="1"/>
</dbReference>
<dbReference type="GO" id="GO:0006357">
    <property type="term" value="P:regulation of transcription by RNA polymerase II"/>
    <property type="evidence" value="ECO:0007669"/>
    <property type="project" value="TreeGrafter"/>
</dbReference>
<protein>
    <recommendedName>
        <fullName evidence="6">MADF domain-containing protein</fullName>
    </recommendedName>
</protein>
<dbReference type="EMBL" id="LR899013">
    <property type="protein sequence ID" value="CAD7090279.1"/>
    <property type="molecule type" value="Genomic_DNA"/>
</dbReference>
<dbReference type="Pfam" id="PF02944">
    <property type="entry name" value="BESS"/>
    <property type="match status" value="1"/>
</dbReference>
<dbReference type="Pfam" id="PF10545">
    <property type="entry name" value="MADF_DNA_bdg"/>
    <property type="match status" value="1"/>
</dbReference>
<dbReference type="PROSITE" id="PS51031">
    <property type="entry name" value="BESS"/>
    <property type="match status" value="1"/>
</dbReference>
<keyword evidence="1" id="KW-0539">Nucleus</keyword>
<comment type="subcellular location">
    <subcellularLocation>
        <location evidence="1">Nucleus</location>
    </subcellularLocation>
</comment>
<dbReference type="OrthoDB" id="6147983at2759"/>
<accession>A0A7R8YYB0</accession>
<dbReference type="Proteomes" id="UP000594454">
    <property type="component" value="Chromosome 5"/>
</dbReference>
<keyword evidence="5" id="KW-1185">Reference proteome</keyword>